<reference evidence="1" key="1">
    <citation type="journal article" date="2023" name="Plant J.">
        <title>The genome of the king protea, Protea cynaroides.</title>
        <authorList>
            <person name="Chang J."/>
            <person name="Duong T.A."/>
            <person name="Schoeman C."/>
            <person name="Ma X."/>
            <person name="Roodt D."/>
            <person name="Barker N."/>
            <person name="Li Z."/>
            <person name="Van de Peer Y."/>
            <person name="Mizrachi E."/>
        </authorList>
    </citation>
    <scope>NUCLEOTIDE SEQUENCE</scope>
    <source>
        <tissue evidence="1">Young leaves</tissue>
    </source>
</reference>
<gene>
    <name evidence="1" type="ORF">NE237_007908</name>
</gene>
<dbReference type="EMBL" id="JAMYWD010000004">
    <property type="protein sequence ID" value="KAJ4974734.1"/>
    <property type="molecule type" value="Genomic_DNA"/>
</dbReference>
<accession>A0A9Q0KQD9</accession>
<evidence type="ECO:0000313" key="1">
    <source>
        <dbReference type="EMBL" id="KAJ4974734.1"/>
    </source>
</evidence>
<sequence length="140" mass="16266">MSPSLHAKRLHPEEKKSSLHYNFAKPVHLRLVTISTEFSFQHLNEKTDLIVGKNCRLRWFNESDPRINRRAFTEDRLSVPHGLSLRFKRISGGSLRLAGYIVSEFFREWIEYEVLIRLIGGYGEDDSSFSVPFFCDCGKS</sequence>
<dbReference type="OrthoDB" id="2143914at2759"/>
<name>A0A9Q0KQD9_9MAGN</name>
<evidence type="ECO:0000313" key="2">
    <source>
        <dbReference type="Proteomes" id="UP001141806"/>
    </source>
</evidence>
<protein>
    <submittedName>
        <fullName evidence="1">Uncharacterized protein</fullName>
    </submittedName>
</protein>
<proteinExistence type="predicted"/>
<keyword evidence="2" id="KW-1185">Reference proteome</keyword>
<dbReference type="AlphaFoldDB" id="A0A9Q0KQD9"/>
<dbReference type="Proteomes" id="UP001141806">
    <property type="component" value="Unassembled WGS sequence"/>
</dbReference>
<organism evidence="1 2">
    <name type="scientific">Protea cynaroides</name>
    <dbReference type="NCBI Taxonomy" id="273540"/>
    <lineage>
        <taxon>Eukaryota</taxon>
        <taxon>Viridiplantae</taxon>
        <taxon>Streptophyta</taxon>
        <taxon>Embryophyta</taxon>
        <taxon>Tracheophyta</taxon>
        <taxon>Spermatophyta</taxon>
        <taxon>Magnoliopsida</taxon>
        <taxon>Proteales</taxon>
        <taxon>Proteaceae</taxon>
        <taxon>Protea</taxon>
    </lineage>
</organism>
<comment type="caution">
    <text evidence="1">The sequence shown here is derived from an EMBL/GenBank/DDBJ whole genome shotgun (WGS) entry which is preliminary data.</text>
</comment>